<keyword evidence="2" id="KW-0812">Transmembrane</keyword>
<feature type="region of interest" description="Disordered" evidence="1">
    <location>
        <begin position="113"/>
        <end position="148"/>
    </location>
</feature>
<reference evidence="5" key="1">
    <citation type="submission" date="2012-12" db="EMBL/GenBank/DDBJ databases">
        <authorList>
            <person name="Hellsten U."/>
            <person name="Grimwood J."/>
            <person name="Chapman J.A."/>
            <person name="Shapiro H."/>
            <person name="Aerts A."/>
            <person name="Otillar R.P."/>
            <person name="Terry A.Y."/>
            <person name="Boore J.L."/>
            <person name="Simakov O."/>
            <person name="Marletaz F."/>
            <person name="Cho S.-J."/>
            <person name="Edsinger-Gonzales E."/>
            <person name="Havlak P."/>
            <person name="Kuo D.-H."/>
            <person name="Larsson T."/>
            <person name="Lv J."/>
            <person name="Arendt D."/>
            <person name="Savage R."/>
            <person name="Osoegawa K."/>
            <person name="de Jong P."/>
            <person name="Lindberg D.R."/>
            <person name="Seaver E.C."/>
            <person name="Weisblat D.A."/>
            <person name="Putnam N.H."/>
            <person name="Grigoriev I.V."/>
            <person name="Rokhsar D.S."/>
        </authorList>
    </citation>
    <scope>NUCLEOTIDE SEQUENCE</scope>
    <source>
        <strain evidence="5">I ESC-2004</strain>
    </source>
</reference>
<dbReference type="AlphaFoldDB" id="R7VAB6"/>
<feature type="transmembrane region" description="Helical" evidence="2">
    <location>
        <begin position="26"/>
        <end position="47"/>
    </location>
</feature>
<dbReference type="EnsemblMetazoa" id="CapteT217897">
    <property type="protein sequence ID" value="CapteP217897"/>
    <property type="gene ID" value="CapteG217897"/>
</dbReference>
<feature type="compositionally biased region" description="Basic and acidic residues" evidence="1">
    <location>
        <begin position="139"/>
        <end position="148"/>
    </location>
</feature>
<dbReference type="EMBL" id="AMQN01005174">
    <property type="status" value="NOT_ANNOTATED_CDS"/>
    <property type="molecule type" value="Genomic_DNA"/>
</dbReference>
<name>R7VAB6_CAPTE</name>
<dbReference type="HOGENOM" id="CLU_1760511_0_0_1"/>
<reference evidence="3 5" key="2">
    <citation type="journal article" date="2013" name="Nature">
        <title>Insights into bilaterian evolution from three spiralian genomes.</title>
        <authorList>
            <person name="Simakov O."/>
            <person name="Marletaz F."/>
            <person name="Cho S.J."/>
            <person name="Edsinger-Gonzales E."/>
            <person name="Havlak P."/>
            <person name="Hellsten U."/>
            <person name="Kuo D.H."/>
            <person name="Larsson T."/>
            <person name="Lv J."/>
            <person name="Arendt D."/>
            <person name="Savage R."/>
            <person name="Osoegawa K."/>
            <person name="de Jong P."/>
            <person name="Grimwood J."/>
            <person name="Chapman J.A."/>
            <person name="Shapiro H."/>
            <person name="Aerts A."/>
            <person name="Otillar R.P."/>
            <person name="Terry A.Y."/>
            <person name="Boore J.L."/>
            <person name="Grigoriev I.V."/>
            <person name="Lindberg D.R."/>
            <person name="Seaver E.C."/>
            <person name="Weisblat D.A."/>
            <person name="Putnam N.H."/>
            <person name="Rokhsar D.S."/>
        </authorList>
    </citation>
    <scope>NUCLEOTIDE SEQUENCE</scope>
    <source>
        <strain evidence="3 5">I ESC-2004</strain>
    </source>
</reference>
<protein>
    <submittedName>
        <fullName evidence="3 4">Uncharacterized protein</fullName>
    </submittedName>
</protein>
<reference evidence="4" key="3">
    <citation type="submission" date="2015-06" db="UniProtKB">
        <authorList>
            <consortium name="EnsemblMetazoa"/>
        </authorList>
    </citation>
    <scope>IDENTIFICATION</scope>
</reference>
<evidence type="ECO:0000313" key="5">
    <source>
        <dbReference type="Proteomes" id="UP000014760"/>
    </source>
</evidence>
<keyword evidence="2" id="KW-1133">Transmembrane helix</keyword>
<evidence type="ECO:0000313" key="3">
    <source>
        <dbReference type="EMBL" id="ELU13271.1"/>
    </source>
</evidence>
<keyword evidence="2" id="KW-0472">Membrane</keyword>
<gene>
    <name evidence="3" type="ORF">CAPTEDRAFT_217897</name>
</gene>
<organism evidence="3">
    <name type="scientific">Capitella teleta</name>
    <name type="common">Polychaete worm</name>
    <dbReference type="NCBI Taxonomy" id="283909"/>
    <lineage>
        <taxon>Eukaryota</taxon>
        <taxon>Metazoa</taxon>
        <taxon>Spiralia</taxon>
        <taxon>Lophotrochozoa</taxon>
        <taxon>Annelida</taxon>
        <taxon>Polychaeta</taxon>
        <taxon>Sedentaria</taxon>
        <taxon>Scolecida</taxon>
        <taxon>Capitellidae</taxon>
        <taxon>Capitella</taxon>
    </lineage>
</organism>
<evidence type="ECO:0000256" key="1">
    <source>
        <dbReference type="SAM" id="MobiDB-lite"/>
    </source>
</evidence>
<dbReference type="Proteomes" id="UP000014760">
    <property type="component" value="Unassembled WGS sequence"/>
</dbReference>
<keyword evidence="5" id="KW-1185">Reference proteome</keyword>
<evidence type="ECO:0000256" key="2">
    <source>
        <dbReference type="SAM" id="Phobius"/>
    </source>
</evidence>
<accession>R7VAB6</accession>
<sequence>MDGHEIVYGIITTGVSHKFDKLMPSVGMLFIPIAFSIFMMTIIRFWMAQHRGKRREIPQYSLDAMRERPPKHIQRMARGGEGMPIGLCHTYGINVSHSTLNLDNIGLRSTTPPVARSTSAYKPAQPLYSSGSLTSRSQQLHDPRSKFI</sequence>
<proteinExistence type="predicted"/>
<dbReference type="EMBL" id="KB295343">
    <property type="protein sequence ID" value="ELU13271.1"/>
    <property type="molecule type" value="Genomic_DNA"/>
</dbReference>
<evidence type="ECO:0000313" key="4">
    <source>
        <dbReference type="EnsemblMetazoa" id="CapteP217897"/>
    </source>
</evidence>
<feature type="compositionally biased region" description="Polar residues" evidence="1">
    <location>
        <begin position="127"/>
        <end position="138"/>
    </location>
</feature>